<evidence type="ECO:0000256" key="4">
    <source>
        <dbReference type="ARBA" id="ARBA00008233"/>
    </source>
</evidence>
<keyword evidence="11" id="KW-0472">Membrane</keyword>
<evidence type="ECO:0000256" key="5">
    <source>
        <dbReference type="ARBA" id="ARBA00019863"/>
    </source>
</evidence>
<dbReference type="GO" id="GO:0035694">
    <property type="term" value="P:mitochondrial protein catabolic process"/>
    <property type="evidence" value="ECO:0007669"/>
    <property type="project" value="InterPro"/>
</dbReference>
<evidence type="ECO:0000256" key="13">
    <source>
        <dbReference type="SAM" id="Coils"/>
    </source>
</evidence>
<keyword evidence="6" id="KW-0963">Cytoplasm</keyword>
<evidence type="ECO:0000259" key="15">
    <source>
        <dbReference type="Pfam" id="PF16026"/>
    </source>
</evidence>
<evidence type="ECO:0000256" key="12">
    <source>
        <dbReference type="ARBA" id="ARBA00032687"/>
    </source>
</evidence>
<dbReference type="GO" id="GO:0005759">
    <property type="term" value="C:mitochondrial matrix"/>
    <property type="evidence" value="ECO:0007669"/>
    <property type="project" value="UniProtKB-SubCell"/>
</dbReference>
<dbReference type="Proteomes" id="UP000827092">
    <property type="component" value="Unassembled WGS sequence"/>
</dbReference>
<reference evidence="16 17" key="1">
    <citation type="journal article" date="2022" name="Nat. Ecol. Evol.">
        <title>A masculinizing supergene underlies an exaggerated male reproductive morph in a spider.</title>
        <authorList>
            <person name="Hendrickx F."/>
            <person name="De Corte Z."/>
            <person name="Sonet G."/>
            <person name="Van Belleghem S.M."/>
            <person name="Kostlbacher S."/>
            <person name="Vangestel C."/>
        </authorList>
    </citation>
    <scope>NUCLEOTIDE SEQUENCE [LARGE SCALE GENOMIC DNA]</scope>
    <source>
        <strain evidence="16">W744_W776</strain>
    </source>
</reference>
<evidence type="ECO:0000256" key="3">
    <source>
        <dbReference type="ARBA" id="ARBA00004496"/>
    </source>
</evidence>
<evidence type="ECO:0000256" key="8">
    <source>
        <dbReference type="ARBA" id="ARBA00023054"/>
    </source>
</evidence>
<dbReference type="EMBL" id="JAFNEN010000041">
    <property type="protein sequence ID" value="KAG8198392.1"/>
    <property type="molecule type" value="Genomic_DNA"/>
</dbReference>
<feature type="domain" description="Mitochondria-eating protein C-terminal" evidence="15">
    <location>
        <begin position="638"/>
        <end position="835"/>
    </location>
</feature>
<evidence type="ECO:0000313" key="16">
    <source>
        <dbReference type="EMBL" id="KAG8198392.1"/>
    </source>
</evidence>
<feature type="region of interest" description="Disordered" evidence="14">
    <location>
        <begin position="512"/>
        <end position="544"/>
    </location>
</feature>
<comment type="similarity">
    <text evidence="4">Belongs to the MIEAP family.</text>
</comment>
<evidence type="ECO:0000256" key="10">
    <source>
        <dbReference type="ARBA" id="ARBA00023128"/>
    </source>
</evidence>
<dbReference type="Pfam" id="PF16026">
    <property type="entry name" value="MIEAP"/>
    <property type="match status" value="1"/>
</dbReference>
<evidence type="ECO:0000256" key="2">
    <source>
        <dbReference type="ARBA" id="ARBA00004305"/>
    </source>
</evidence>
<evidence type="ECO:0000256" key="6">
    <source>
        <dbReference type="ARBA" id="ARBA00022490"/>
    </source>
</evidence>
<name>A0AAV6VR87_9ARAC</name>
<keyword evidence="17" id="KW-1185">Reference proteome</keyword>
<evidence type="ECO:0000256" key="11">
    <source>
        <dbReference type="ARBA" id="ARBA00023136"/>
    </source>
</evidence>
<organism evidence="16 17">
    <name type="scientific">Oedothorax gibbosus</name>
    <dbReference type="NCBI Taxonomy" id="931172"/>
    <lineage>
        <taxon>Eukaryota</taxon>
        <taxon>Metazoa</taxon>
        <taxon>Ecdysozoa</taxon>
        <taxon>Arthropoda</taxon>
        <taxon>Chelicerata</taxon>
        <taxon>Arachnida</taxon>
        <taxon>Araneae</taxon>
        <taxon>Araneomorphae</taxon>
        <taxon>Entelegynae</taxon>
        <taxon>Araneoidea</taxon>
        <taxon>Linyphiidae</taxon>
        <taxon>Erigoninae</taxon>
        <taxon>Oedothorax</taxon>
    </lineage>
</organism>
<dbReference type="PANTHER" id="PTHR21771:SF1">
    <property type="entry name" value="MITOCHONDRIA-EATING PROTEIN"/>
    <property type="match status" value="1"/>
</dbReference>
<comment type="caution">
    <text evidence="16">The sequence shown here is derived from an EMBL/GenBank/DDBJ whole genome shotgun (WGS) entry which is preliminary data.</text>
</comment>
<comment type="subcellular location">
    <subcellularLocation>
        <location evidence="3">Cytoplasm</location>
    </subcellularLocation>
    <subcellularLocation>
        <location evidence="2">Mitochondrion matrix</location>
    </subcellularLocation>
    <subcellularLocation>
        <location evidence="1">Mitochondrion outer membrane</location>
    </subcellularLocation>
</comment>
<dbReference type="AlphaFoldDB" id="A0AAV6VR87"/>
<proteinExistence type="inferred from homology"/>
<feature type="coiled-coil region" evidence="13">
    <location>
        <begin position="580"/>
        <end position="625"/>
    </location>
</feature>
<dbReference type="PANTHER" id="PTHR21771">
    <property type="entry name" value="MITOCHONDRIA-EATING PROTEIN-RELATED"/>
    <property type="match status" value="1"/>
</dbReference>
<evidence type="ECO:0000256" key="14">
    <source>
        <dbReference type="SAM" id="MobiDB-lite"/>
    </source>
</evidence>
<evidence type="ECO:0000313" key="17">
    <source>
        <dbReference type="Proteomes" id="UP000827092"/>
    </source>
</evidence>
<evidence type="ECO:0000256" key="7">
    <source>
        <dbReference type="ARBA" id="ARBA00022787"/>
    </source>
</evidence>
<sequence>MLQLPPPLMDSGQVAIPPWSSGRNVGLGCGNTIISGVVGGGGGCIRPDRSSRTNVQKLTWRNSPWIRGYSESKISSMTIADVSPTVAMKRVILLYENQQYREAANFINRLHRSTFKSILEDLPIDMFVDAMPHSLPILEALYAKVFLSDGLNFPMSLLRPESVIMQMAKLFSQREIFEGQLNVQNPIVLSCKKLIKVIVLSEPRLKKQMTGRKRALEKAVEGMGQHGLVGTHEKILMNLHEALKVEFERVIHQYKIALQKLDELCLTPKQTVTRSLSYGPAPTKASHQRQLSLRQDEIQERLIKNKSLLNVIEPTLTDHSLELLLKILRKRVEIDKDIIFQFTQLKKEVKDVNPDAVVAPILMKFSKGCSRVLEMMKELGEEGEDDTSSSDISGYHSDSDSAIASGSLQSSGCRRYNLMYRSVYTILKPVKNMYSAPLKTFSQLSEVGIRTRSVHMGEKYTRVEVAGHMKMMSEPELGHSRFAAETRMSSTESLTLVDETEFRTITDAQVRVNSRSSSSGCSPDSYSCESGRSSRNNKQKPVIRNGNRLFSTFQDSKQASPVPDPTPSITVAERENFWKISALQREIDVLRTELDQAKNTLASFQEREQKLKQRLSEQAQKMLERGAKFENLCLGEKRPTALVRHYGNLYAQARVDTLDALDALGPLQDADELKSKILFSVIVLSFRSVQNSMTDIKDQIYTVLQVKSEGDNDTTVKELEQGIATYLRKTTEEFNLSKNIKEVCSQIYATLYDYPCLKTCPGLVNYTKDCVRLAWCLTNQNPPFVIDYETRTFRREMHMRFHTSNVGSDAIKSYLWPTLLEGENGPCVHRGVVLT</sequence>
<dbReference type="InterPro" id="IPR026169">
    <property type="entry name" value="MIEAP"/>
</dbReference>
<keyword evidence="10" id="KW-0496">Mitochondrion</keyword>
<keyword evidence="7" id="KW-1000">Mitochondrion outer membrane</keyword>
<feature type="compositionally biased region" description="Low complexity" evidence="14">
    <location>
        <begin position="514"/>
        <end position="530"/>
    </location>
</feature>
<keyword evidence="9" id="KW-0446">Lipid-binding</keyword>
<evidence type="ECO:0000256" key="9">
    <source>
        <dbReference type="ARBA" id="ARBA00023121"/>
    </source>
</evidence>
<dbReference type="GO" id="GO:0035695">
    <property type="term" value="P:mitophagy by internal vacuole formation"/>
    <property type="evidence" value="ECO:0007669"/>
    <property type="project" value="TreeGrafter"/>
</dbReference>
<gene>
    <name evidence="16" type="ORF">JTE90_021636</name>
</gene>
<accession>A0AAV6VR87</accession>
<dbReference type="GO" id="GO:0008289">
    <property type="term" value="F:lipid binding"/>
    <property type="evidence" value="ECO:0007669"/>
    <property type="project" value="UniProtKB-KW"/>
</dbReference>
<evidence type="ECO:0000256" key="1">
    <source>
        <dbReference type="ARBA" id="ARBA00004294"/>
    </source>
</evidence>
<keyword evidence="8 13" id="KW-0175">Coiled coil</keyword>
<dbReference type="GO" id="GO:0005741">
    <property type="term" value="C:mitochondrial outer membrane"/>
    <property type="evidence" value="ECO:0007669"/>
    <property type="project" value="UniProtKB-SubCell"/>
</dbReference>
<dbReference type="InterPro" id="IPR031981">
    <property type="entry name" value="MIEAP_C"/>
</dbReference>
<protein>
    <recommendedName>
        <fullName evidence="5">Mitochondria-eating protein</fullName>
    </recommendedName>
    <alternativeName>
        <fullName evidence="12">Spermatogenesis-associated protein 18</fullName>
    </alternativeName>
</protein>